<evidence type="ECO:0000256" key="5">
    <source>
        <dbReference type="PROSITE-ProRule" id="PRU00104"/>
    </source>
</evidence>
<dbReference type="PANTHER" id="PTHR45700:SF2">
    <property type="entry name" value="UBIQUITIN-PROTEIN LIGASE E3C"/>
    <property type="match status" value="1"/>
</dbReference>
<protein>
    <recommendedName>
        <fullName evidence="2">HECT-type E3 ubiquitin transferase</fullName>
        <ecNumber evidence="2">2.3.2.26</ecNumber>
    </recommendedName>
</protein>
<dbReference type="Gene3D" id="3.90.1750.10">
    <property type="entry name" value="Hect, E3 ligase catalytic domains"/>
    <property type="match status" value="1"/>
</dbReference>
<evidence type="ECO:0000256" key="6">
    <source>
        <dbReference type="SAM" id="MobiDB-lite"/>
    </source>
</evidence>
<evidence type="ECO:0000256" key="2">
    <source>
        <dbReference type="ARBA" id="ARBA00012485"/>
    </source>
</evidence>
<organism evidence="8 9">
    <name type="scientific">Paraglomus brasilianum</name>
    <dbReference type="NCBI Taxonomy" id="144538"/>
    <lineage>
        <taxon>Eukaryota</taxon>
        <taxon>Fungi</taxon>
        <taxon>Fungi incertae sedis</taxon>
        <taxon>Mucoromycota</taxon>
        <taxon>Glomeromycotina</taxon>
        <taxon>Glomeromycetes</taxon>
        <taxon>Paraglomerales</taxon>
        <taxon>Paraglomeraceae</taxon>
        <taxon>Paraglomus</taxon>
    </lineage>
</organism>
<dbReference type="Proteomes" id="UP000789739">
    <property type="component" value="Unassembled WGS sequence"/>
</dbReference>
<dbReference type="EMBL" id="CAJVPI010000388">
    <property type="protein sequence ID" value="CAG8528582.1"/>
    <property type="molecule type" value="Genomic_DNA"/>
</dbReference>
<feature type="active site" description="Glycyl thioester intermediate" evidence="5">
    <location>
        <position position="1002"/>
    </location>
</feature>
<feature type="domain" description="HECT" evidence="7">
    <location>
        <begin position="699"/>
        <end position="1034"/>
    </location>
</feature>
<evidence type="ECO:0000256" key="3">
    <source>
        <dbReference type="ARBA" id="ARBA00022679"/>
    </source>
</evidence>
<evidence type="ECO:0000313" key="9">
    <source>
        <dbReference type="Proteomes" id="UP000789739"/>
    </source>
</evidence>
<keyword evidence="4 5" id="KW-0833">Ubl conjugation pathway</keyword>
<evidence type="ECO:0000313" key="8">
    <source>
        <dbReference type="EMBL" id="CAG8528582.1"/>
    </source>
</evidence>
<evidence type="ECO:0000256" key="1">
    <source>
        <dbReference type="ARBA" id="ARBA00000885"/>
    </source>
</evidence>
<dbReference type="GO" id="GO:0061630">
    <property type="term" value="F:ubiquitin protein ligase activity"/>
    <property type="evidence" value="ECO:0007669"/>
    <property type="project" value="UniProtKB-EC"/>
</dbReference>
<dbReference type="EC" id="2.3.2.26" evidence="2"/>
<dbReference type="SMART" id="SM00119">
    <property type="entry name" value="HECTc"/>
    <property type="match status" value="1"/>
</dbReference>
<dbReference type="GO" id="GO:0006511">
    <property type="term" value="P:ubiquitin-dependent protein catabolic process"/>
    <property type="evidence" value="ECO:0007669"/>
    <property type="project" value="TreeGrafter"/>
</dbReference>
<dbReference type="FunFam" id="3.30.2160.10:FF:000002">
    <property type="entry name" value="Putative Ubiquitin-protein ligase E3C"/>
    <property type="match status" value="1"/>
</dbReference>
<keyword evidence="9" id="KW-1185">Reference proteome</keyword>
<comment type="catalytic activity">
    <reaction evidence="1">
        <text>S-ubiquitinyl-[E2 ubiquitin-conjugating enzyme]-L-cysteine + [acceptor protein]-L-lysine = [E2 ubiquitin-conjugating enzyme]-L-cysteine + N(6)-ubiquitinyl-[acceptor protein]-L-lysine.</text>
        <dbReference type="EC" id="2.3.2.26"/>
    </reaction>
</comment>
<evidence type="ECO:0000259" key="7">
    <source>
        <dbReference type="PROSITE" id="PS50237"/>
    </source>
</evidence>
<dbReference type="GO" id="GO:0000209">
    <property type="term" value="P:protein polyubiquitination"/>
    <property type="evidence" value="ECO:0007669"/>
    <property type="project" value="InterPro"/>
</dbReference>
<dbReference type="AlphaFoldDB" id="A0A9N9FF17"/>
<dbReference type="Pfam" id="PF00632">
    <property type="entry name" value="HECT"/>
    <property type="match status" value="1"/>
</dbReference>
<proteinExistence type="predicted"/>
<dbReference type="InterPro" id="IPR000569">
    <property type="entry name" value="HECT_dom"/>
</dbReference>
<dbReference type="CDD" id="cd00078">
    <property type="entry name" value="HECTc"/>
    <property type="match status" value="1"/>
</dbReference>
<dbReference type="Gene3D" id="3.30.2410.10">
    <property type="entry name" value="Hect, E3 ligase catalytic domain"/>
    <property type="match status" value="1"/>
</dbReference>
<accession>A0A9N9FF17</accession>
<dbReference type="InterPro" id="IPR035983">
    <property type="entry name" value="Hect_E3_ubiquitin_ligase"/>
</dbReference>
<comment type="caution">
    <text evidence="8">The sequence shown here is derived from an EMBL/GenBank/DDBJ whole genome shotgun (WGS) entry which is preliminary data.</text>
</comment>
<evidence type="ECO:0000256" key="4">
    <source>
        <dbReference type="ARBA" id="ARBA00022786"/>
    </source>
</evidence>
<keyword evidence="3" id="KW-0808">Transferase</keyword>
<dbReference type="FunFam" id="3.30.2410.10:FF:000011">
    <property type="entry name" value="Putative Ubiquitin-protein ligase E3C"/>
    <property type="match status" value="1"/>
</dbReference>
<dbReference type="PROSITE" id="PS50096">
    <property type="entry name" value="IQ"/>
    <property type="match status" value="1"/>
</dbReference>
<dbReference type="SUPFAM" id="SSF56204">
    <property type="entry name" value="Hect, E3 ligase catalytic domain"/>
    <property type="match status" value="1"/>
</dbReference>
<reference evidence="8" key="1">
    <citation type="submission" date="2021-06" db="EMBL/GenBank/DDBJ databases">
        <authorList>
            <person name="Kallberg Y."/>
            <person name="Tangrot J."/>
            <person name="Rosling A."/>
        </authorList>
    </citation>
    <scope>NUCLEOTIDE SEQUENCE</scope>
    <source>
        <strain evidence="8">BR232B</strain>
    </source>
</reference>
<dbReference type="PROSITE" id="PS50237">
    <property type="entry name" value="HECT"/>
    <property type="match status" value="1"/>
</dbReference>
<dbReference type="Gene3D" id="3.30.2160.10">
    <property type="entry name" value="Hect, E3 ligase catalytic domain"/>
    <property type="match status" value="1"/>
</dbReference>
<gene>
    <name evidence="8" type="ORF">PBRASI_LOCUS3993</name>
</gene>
<dbReference type="InterPro" id="IPR044611">
    <property type="entry name" value="E3A/B/C-like"/>
</dbReference>
<feature type="region of interest" description="Disordered" evidence="6">
    <location>
        <begin position="1"/>
        <end position="21"/>
    </location>
</feature>
<sequence length="1034" mass="118829">MFFDGNAKKRPQINLGGSRNLKDKPALLRSNQERRLARQYEKKRKESATKIQAFVRGRTIAKKSRASIRLEWDIEAKNYLNSNSSPPVAALNLVLLVRKFLFFYRPFQDVERETLLCYLLTLKRQDTILFIHPFLYDDIRDVWTYQTKCLLVLFLRRFGSHNLHPNFRVTLLDYVNLIRSATDESNYLQIRDEFCRKKIVNCLLEHLIQQGLYRELSNHLLGLPVDVPSPTIPSLSHLSTLPFRNLSADSPVLIPSIHAFITEILKMPFLMYRIKQELSAFTAHIPIDVVMTELSTMSFKTEEGLRAGTGTELILSTEEAAGLLSNILAFTRPEKMASLSKFAINKGITLDDVMLAYLEVLKNLFTLIPTNALSNKKANNTRLLWWIERFFKGPQLASIFAFATSSSGSTSLLRVCNLLMALMSRWPLKKQQLLTSMMKRFSPDKKDTYVKMIWEGFTAMELYEKINERMFPTAVITGELAMMGGKNVKEDILEQCHDPAHAQQWEMLALLCELFSRVLLTTGDDEFFEDGKNPLNLGEVIKMSACLRNVTFALYWNSHFKMEYVLEGTCIQLTYLRDILTKVLQQIHARDSRRQFTETGHWLMASQMDMASFINEAASYEQGAEDLPPKSGPRRIAPISHRIKILNSIPFVIPFEDRVKLFRKFVQNDPKRPYNHYRIRVDIRRTHIFEDAYTYLSGLKEELKDRIAISFIDQHNLTEAGVDGGGLLKEFLTLLCKEAFDANRGLFVTTKDQLLYPNTLRYAQEEQQLNYYEFLGRILGKALYEGVLVDFAFAGFFLSKWLSRSSYLDDLPSLDPELYKGLIILKNYEGNVESDFGVNFTVVDHELGVSRIVELIPNGANTPVTNETKYQYVFRVANYRLNTQINKQCKAFFKGLSDLIEPKWLQMFNQQELQVLVGGAQIDINLDDLRQNTVYSGYSDDDTVIQNFWNVVSCFSEEQKRKLIKFVTSCSRPPLLGFGELVPKFAIRNAGKELRLPTSSTCFNLLKLPAYPDEKTLRAKLEYAIDAGVGFDLS</sequence>
<name>A0A9N9FF17_9GLOM</name>
<dbReference type="OrthoDB" id="8068875at2759"/>
<dbReference type="PANTHER" id="PTHR45700">
    <property type="entry name" value="UBIQUITIN-PROTEIN LIGASE E3C"/>
    <property type="match status" value="1"/>
</dbReference>